<evidence type="ECO:0000256" key="1">
    <source>
        <dbReference type="SAM" id="MobiDB-lite"/>
    </source>
</evidence>
<evidence type="ECO:0000256" key="2">
    <source>
        <dbReference type="SAM" id="Phobius"/>
    </source>
</evidence>
<keyword evidence="2" id="KW-0812">Transmembrane</keyword>
<feature type="compositionally biased region" description="Basic and acidic residues" evidence="1">
    <location>
        <begin position="35"/>
        <end position="48"/>
    </location>
</feature>
<keyword evidence="4" id="KW-1185">Reference proteome</keyword>
<feature type="transmembrane region" description="Helical" evidence="2">
    <location>
        <begin position="6"/>
        <end position="24"/>
    </location>
</feature>
<feature type="region of interest" description="Disordered" evidence="1">
    <location>
        <begin position="35"/>
        <end position="86"/>
    </location>
</feature>
<keyword evidence="2" id="KW-0472">Membrane</keyword>
<organism evidence="3 4">
    <name type="scientific">Limibacillus halophilus</name>
    <dbReference type="NCBI Taxonomy" id="1579333"/>
    <lineage>
        <taxon>Bacteria</taxon>
        <taxon>Pseudomonadati</taxon>
        <taxon>Pseudomonadota</taxon>
        <taxon>Alphaproteobacteria</taxon>
        <taxon>Rhodospirillales</taxon>
        <taxon>Rhodovibrionaceae</taxon>
        <taxon>Limibacillus</taxon>
    </lineage>
</organism>
<sequence>MLFSFSFQKLIVLAGIIAAVWYGFRVANRIKTERDRQGAFDQRKEARKAAAGSPSWRDRAKAAGRQAWGGSRRSAKAKPGADSAGRAEAIEAEEMVECSTCGAYVPAHGYKGVSRNCGRGDCPY</sequence>
<keyword evidence="2" id="KW-1133">Transmembrane helix</keyword>
<reference evidence="3 4" key="1">
    <citation type="submission" date="2020-08" db="EMBL/GenBank/DDBJ databases">
        <title>Genomic Encyclopedia of Type Strains, Phase III (KMG-III): the genomes of soil and plant-associated and newly described type strains.</title>
        <authorList>
            <person name="Whitman W."/>
        </authorList>
    </citation>
    <scope>NUCLEOTIDE SEQUENCE [LARGE SCALE GENOMIC DNA]</scope>
    <source>
        <strain evidence="3 4">CECT 8803</strain>
    </source>
</reference>
<dbReference type="RefSeq" id="WP_183417736.1">
    <property type="nucleotide sequence ID" value="NZ_JACHXA010000011.1"/>
</dbReference>
<dbReference type="AlphaFoldDB" id="A0A839T195"/>
<evidence type="ECO:0000313" key="4">
    <source>
        <dbReference type="Proteomes" id="UP000581135"/>
    </source>
</evidence>
<protein>
    <submittedName>
        <fullName evidence="3">Uncharacterized protein</fullName>
    </submittedName>
</protein>
<dbReference type="EMBL" id="JACHXA010000011">
    <property type="protein sequence ID" value="MBB3066913.1"/>
    <property type="molecule type" value="Genomic_DNA"/>
</dbReference>
<comment type="caution">
    <text evidence="3">The sequence shown here is derived from an EMBL/GenBank/DDBJ whole genome shotgun (WGS) entry which is preliminary data.</text>
</comment>
<evidence type="ECO:0000313" key="3">
    <source>
        <dbReference type="EMBL" id="MBB3066913.1"/>
    </source>
</evidence>
<name>A0A839T195_9PROT</name>
<proteinExistence type="predicted"/>
<dbReference type="Proteomes" id="UP000581135">
    <property type="component" value="Unassembled WGS sequence"/>
</dbReference>
<accession>A0A839T195</accession>
<gene>
    <name evidence="3" type="ORF">FHR98_003224</name>
</gene>